<dbReference type="PRINTS" id="PR00036">
    <property type="entry name" value="HTHLACI"/>
</dbReference>
<comment type="caution">
    <text evidence="5">The sequence shown here is derived from an EMBL/GenBank/DDBJ whole genome shotgun (WGS) entry which is preliminary data.</text>
</comment>
<proteinExistence type="predicted"/>
<dbReference type="Proteomes" id="UP000640335">
    <property type="component" value="Unassembled WGS sequence"/>
</dbReference>
<dbReference type="SMART" id="SM00354">
    <property type="entry name" value="HTH_LACI"/>
    <property type="match status" value="1"/>
</dbReference>
<accession>A0ABR8Q7H6</accession>
<dbReference type="SUPFAM" id="SSF53822">
    <property type="entry name" value="Periplasmic binding protein-like I"/>
    <property type="match status" value="1"/>
</dbReference>
<dbReference type="GO" id="GO:0003677">
    <property type="term" value="F:DNA binding"/>
    <property type="evidence" value="ECO:0007669"/>
    <property type="project" value="UniProtKB-KW"/>
</dbReference>
<evidence type="ECO:0000313" key="5">
    <source>
        <dbReference type="EMBL" id="MBD7916391.1"/>
    </source>
</evidence>
<dbReference type="Pfam" id="PF13377">
    <property type="entry name" value="Peripla_BP_3"/>
    <property type="match status" value="1"/>
</dbReference>
<dbReference type="Gene3D" id="3.40.50.2300">
    <property type="match status" value="2"/>
</dbReference>
<organism evidence="5 6">
    <name type="scientific">Clostridium gallinarum</name>
    <dbReference type="NCBI Taxonomy" id="2762246"/>
    <lineage>
        <taxon>Bacteria</taxon>
        <taxon>Bacillati</taxon>
        <taxon>Bacillota</taxon>
        <taxon>Clostridia</taxon>
        <taxon>Eubacteriales</taxon>
        <taxon>Clostridiaceae</taxon>
        <taxon>Clostridium</taxon>
    </lineage>
</organism>
<keyword evidence="3" id="KW-0804">Transcription</keyword>
<feature type="domain" description="HTH lacI-type" evidence="4">
    <location>
        <begin position="3"/>
        <end position="57"/>
    </location>
</feature>
<gene>
    <name evidence="5" type="ORF">H9660_14685</name>
</gene>
<reference evidence="5 6" key="1">
    <citation type="submission" date="2020-08" db="EMBL/GenBank/DDBJ databases">
        <title>A Genomic Blueprint of the Chicken Gut Microbiome.</title>
        <authorList>
            <person name="Gilroy R."/>
            <person name="Ravi A."/>
            <person name="Getino M."/>
            <person name="Pursley I."/>
            <person name="Horton D.L."/>
            <person name="Alikhan N.-F."/>
            <person name="Baker D."/>
            <person name="Gharbi K."/>
            <person name="Hall N."/>
            <person name="Watson M."/>
            <person name="Adriaenssens E.M."/>
            <person name="Foster-Nyarko E."/>
            <person name="Jarju S."/>
            <person name="Secka A."/>
            <person name="Antonio M."/>
            <person name="Oren A."/>
            <person name="Chaudhuri R."/>
            <person name="La Ragione R.M."/>
            <person name="Hildebrand F."/>
            <person name="Pallen M.J."/>
        </authorList>
    </citation>
    <scope>NUCLEOTIDE SEQUENCE [LARGE SCALE GENOMIC DNA]</scope>
    <source>
        <strain evidence="5 6">Sa3CUN1</strain>
    </source>
</reference>
<evidence type="ECO:0000256" key="3">
    <source>
        <dbReference type="ARBA" id="ARBA00023163"/>
    </source>
</evidence>
<keyword evidence="6" id="KW-1185">Reference proteome</keyword>
<keyword evidence="1" id="KW-0805">Transcription regulation</keyword>
<dbReference type="EMBL" id="JACSQZ010000078">
    <property type="protein sequence ID" value="MBD7916391.1"/>
    <property type="molecule type" value="Genomic_DNA"/>
</dbReference>
<dbReference type="Gene3D" id="1.10.260.40">
    <property type="entry name" value="lambda repressor-like DNA-binding domains"/>
    <property type="match status" value="1"/>
</dbReference>
<dbReference type="PANTHER" id="PTHR30146">
    <property type="entry name" value="LACI-RELATED TRANSCRIPTIONAL REPRESSOR"/>
    <property type="match status" value="1"/>
</dbReference>
<evidence type="ECO:0000256" key="1">
    <source>
        <dbReference type="ARBA" id="ARBA00023015"/>
    </source>
</evidence>
<dbReference type="CDD" id="cd01392">
    <property type="entry name" value="HTH_LacI"/>
    <property type="match status" value="1"/>
</dbReference>
<dbReference type="InterPro" id="IPR010982">
    <property type="entry name" value="Lambda_DNA-bd_dom_sf"/>
</dbReference>
<sequence length="336" mass="38102">MKVTIKDVAREANVATSTVSRVLSNSDKISEETKIRVNAAIKKLNYTPNIVARGLANKKTRILAVILPNEAEDIFSNPFFIQAMKGISICAEQEDYYIMYGFNQDKDNEKEWLRKFINSNLVDGLCLLKVKENDEIINYLKEINFPFVVIGRPDNIENVLWVDNDNVKAMYDLVNKLISYGHREIGFIGAKPNLNVSRDRLKGYKKALIDNNLNIKKELIYEGNEFNKEVGEIGVDKILEEANPTAIVATDDLLGFGIIEVLNNRELKRISVVGFNNIQISEYQNPALASVDINAEKLGYYATKLIINKLECKDLNISSHIIETNLIERESLKVNK</sequence>
<dbReference type="PROSITE" id="PS50932">
    <property type="entry name" value="HTH_LACI_2"/>
    <property type="match status" value="1"/>
</dbReference>
<dbReference type="SUPFAM" id="SSF47413">
    <property type="entry name" value="lambda repressor-like DNA-binding domains"/>
    <property type="match status" value="1"/>
</dbReference>
<evidence type="ECO:0000259" key="4">
    <source>
        <dbReference type="PROSITE" id="PS50932"/>
    </source>
</evidence>
<keyword evidence="2 5" id="KW-0238">DNA-binding</keyword>
<dbReference type="RefSeq" id="WP_191751135.1">
    <property type="nucleotide sequence ID" value="NZ_JACSQZ010000078.1"/>
</dbReference>
<dbReference type="CDD" id="cd06294">
    <property type="entry name" value="PBP1_MalR-like"/>
    <property type="match status" value="1"/>
</dbReference>
<protein>
    <submittedName>
        <fullName evidence="5">LacI family DNA-binding transcriptional regulator</fullName>
    </submittedName>
</protein>
<evidence type="ECO:0000313" key="6">
    <source>
        <dbReference type="Proteomes" id="UP000640335"/>
    </source>
</evidence>
<dbReference type="InterPro" id="IPR000843">
    <property type="entry name" value="HTH_LacI"/>
</dbReference>
<dbReference type="InterPro" id="IPR046335">
    <property type="entry name" value="LacI/GalR-like_sensor"/>
</dbReference>
<evidence type="ECO:0000256" key="2">
    <source>
        <dbReference type="ARBA" id="ARBA00023125"/>
    </source>
</evidence>
<dbReference type="InterPro" id="IPR028082">
    <property type="entry name" value="Peripla_BP_I"/>
</dbReference>
<name>A0ABR8Q7H6_9CLOT</name>
<dbReference type="Pfam" id="PF00356">
    <property type="entry name" value="LacI"/>
    <property type="match status" value="1"/>
</dbReference>
<dbReference type="PANTHER" id="PTHR30146:SF109">
    <property type="entry name" value="HTH-TYPE TRANSCRIPTIONAL REGULATOR GALS"/>
    <property type="match status" value="1"/>
</dbReference>